<gene>
    <name evidence="2" type="ORF">DM484_24985</name>
</gene>
<evidence type="ECO:0000313" key="2">
    <source>
        <dbReference type="EMBL" id="PZN72122.1"/>
    </source>
</evidence>
<dbReference type="Proteomes" id="UP000249396">
    <property type="component" value="Unassembled WGS sequence"/>
</dbReference>
<name>A0A2W4QJ44_9GAMM</name>
<accession>A0A2W4QJ44</accession>
<evidence type="ECO:0000313" key="3">
    <source>
        <dbReference type="Proteomes" id="UP000249396"/>
    </source>
</evidence>
<feature type="compositionally biased region" description="Polar residues" evidence="1">
    <location>
        <begin position="55"/>
        <end position="64"/>
    </location>
</feature>
<organism evidence="2 3">
    <name type="scientific">Candidatus Methylumidiphilus alinenensis</name>
    <dbReference type="NCBI Taxonomy" id="2202197"/>
    <lineage>
        <taxon>Bacteria</taxon>
        <taxon>Pseudomonadati</taxon>
        <taxon>Pseudomonadota</taxon>
        <taxon>Gammaproteobacteria</taxon>
        <taxon>Methylococcales</taxon>
        <taxon>Candidatus Methylumidiphilus</taxon>
    </lineage>
</organism>
<protein>
    <submittedName>
        <fullName evidence="2">Uncharacterized protein</fullName>
    </submittedName>
</protein>
<sequence>MSAGLGLDRADTSPTSQAKNESGRPSLKPGQCRAGRRGPDGLHHAGLEHRGAGTNRHTANGNQSPKKHVVQTDAFPSSTATAK</sequence>
<feature type="region of interest" description="Disordered" evidence="1">
    <location>
        <begin position="1"/>
        <end position="83"/>
    </location>
</feature>
<feature type="compositionally biased region" description="Basic and acidic residues" evidence="1">
    <location>
        <begin position="37"/>
        <end position="51"/>
    </location>
</feature>
<dbReference type="EMBL" id="QJPH01000498">
    <property type="protein sequence ID" value="PZN72122.1"/>
    <property type="molecule type" value="Genomic_DNA"/>
</dbReference>
<dbReference type="AlphaFoldDB" id="A0A2W4QJ44"/>
<proteinExistence type="predicted"/>
<reference evidence="2 3" key="1">
    <citation type="journal article" date="2018" name="Aquat. Microb. Ecol.">
        <title>Gammaproteobacterial methanotrophs dominate.</title>
        <authorList>
            <person name="Rissanen A.J."/>
            <person name="Saarenheimo J."/>
            <person name="Tiirola M."/>
            <person name="Peura S."/>
            <person name="Aalto S.L."/>
            <person name="Karvinen A."/>
            <person name="Nykanen H."/>
        </authorList>
    </citation>
    <scope>NUCLEOTIDE SEQUENCE [LARGE SCALE GENOMIC DNA]</scope>
    <source>
        <strain evidence="2">AMbin10</strain>
    </source>
</reference>
<evidence type="ECO:0000256" key="1">
    <source>
        <dbReference type="SAM" id="MobiDB-lite"/>
    </source>
</evidence>
<feature type="compositionally biased region" description="Polar residues" evidence="1">
    <location>
        <begin position="74"/>
        <end position="83"/>
    </location>
</feature>
<comment type="caution">
    <text evidence="2">The sequence shown here is derived from an EMBL/GenBank/DDBJ whole genome shotgun (WGS) entry which is preliminary data.</text>
</comment>